<dbReference type="RefSeq" id="WP_271324841.1">
    <property type="nucleotide sequence ID" value="NZ_JAAGKO020000048.1"/>
</dbReference>
<gene>
    <name evidence="3" type="ORF">POF43_026645</name>
</gene>
<reference evidence="3 4" key="1">
    <citation type="submission" date="2023-05" db="EMBL/GenBank/DDBJ databases">
        <title>Streptantibioticus silvisoli sp. nov., acidotolerant actinomycetes 1 from pine litter.</title>
        <authorList>
            <person name="Swiecimska M."/>
            <person name="Golinska P."/>
            <person name="Sangal V."/>
            <person name="Wachnowicz B."/>
            <person name="Goodfellow M."/>
        </authorList>
    </citation>
    <scope>NUCLEOTIDE SEQUENCE [LARGE SCALE GENOMIC DNA]</scope>
    <source>
        <strain evidence="3 4">SL54</strain>
    </source>
</reference>
<proteinExistence type="predicted"/>
<keyword evidence="3" id="KW-0489">Methyltransferase</keyword>
<dbReference type="PROSITE" id="PS51084">
    <property type="entry name" value="HIT_2"/>
    <property type="match status" value="1"/>
</dbReference>
<dbReference type="Gene3D" id="3.30.428.10">
    <property type="entry name" value="HIT-like"/>
    <property type="match status" value="1"/>
</dbReference>
<keyword evidence="3" id="KW-0808">Transferase</keyword>
<dbReference type="EC" id="2.1.1.-" evidence="3"/>
<evidence type="ECO:0000313" key="4">
    <source>
        <dbReference type="Proteomes" id="UP001156398"/>
    </source>
</evidence>
<comment type="caution">
    <text evidence="3">The sequence shown here is derived from an EMBL/GenBank/DDBJ whole genome shotgun (WGS) entry which is preliminary data.</text>
</comment>
<keyword evidence="4" id="KW-1185">Reference proteome</keyword>
<accession>A0ABT6W690</accession>
<dbReference type="SUPFAM" id="SSF54197">
    <property type="entry name" value="HIT-like"/>
    <property type="match status" value="1"/>
</dbReference>
<sequence>MDCVFCQVVSGETTAHRVFEDGTAVAFLDRRPLFPGHVLVVPRSHAETLTDLPPDVVGPFFARVRRITGAVEYGMAAAGSFVAMNNRVSQSVPHLHVHVVPRNPKDGLRGFFWPRTHYSDDTHAAATADRLRAALAREPGT</sequence>
<dbReference type="InterPro" id="IPR011146">
    <property type="entry name" value="HIT-like"/>
</dbReference>
<dbReference type="InterPro" id="IPR001310">
    <property type="entry name" value="Histidine_triad_HIT"/>
</dbReference>
<dbReference type="InterPro" id="IPR036265">
    <property type="entry name" value="HIT-like_sf"/>
</dbReference>
<protein>
    <submittedName>
        <fullName evidence="3">HIT family protein</fullName>
        <ecNumber evidence="3">2.1.1.-</ecNumber>
    </submittedName>
</protein>
<evidence type="ECO:0000259" key="2">
    <source>
        <dbReference type="PROSITE" id="PS51084"/>
    </source>
</evidence>
<name>A0ABT6W690_9ACTN</name>
<dbReference type="GO" id="GO:0008168">
    <property type="term" value="F:methyltransferase activity"/>
    <property type="evidence" value="ECO:0007669"/>
    <property type="project" value="UniProtKB-KW"/>
</dbReference>
<dbReference type="Pfam" id="PF01230">
    <property type="entry name" value="HIT"/>
    <property type="match status" value="1"/>
</dbReference>
<dbReference type="PANTHER" id="PTHR46648">
    <property type="entry name" value="HIT FAMILY PROTEIN 1"/>
    <property type="match status" value="1"/>
</dbReference>
<dbReference type="PANTHER" id="PTHR46648:SF1">
    <property type="entry name" value="ADENOSINE 5'-MONOPHOSPHORAMIDASE HNT1"/>
    <property type="match status" value="1"/>
</dbReference>
<organism evidence="3 4">
    <name type="scientific">Streptantibioticus silvisoli</name>
    <dbReference type="NCBI Taxonomy" id="2705255"/>
    <lineage>
        <taxon>Bacteria</taxon>
        <taxon>Bacillati</taxon>
        <taxon>Actinomycetota</taxon>
        <taxon>Actinomycetes</taxon>
        <taxon>Kitasatosporales</taxon>
        <taxon>Streptomycetaceae</taxon>
        <taxon>Streptantibioticus</taxon>
    </lineage>
</organism>
<dbReference type="PRINTS" id="PR00332">
    <property type="entry name" value="HISTRIAD"/>
</dbReference>
<feature type="domain" description="HIT" evidence="2">
    <location>
        <begin position="4"/>
        <end position="109"/>
    </location>
</feature>
<evidence type="ECO:0000256" key="1">
    <source>
        <dbReference type="PROSITE-ProRule" id="PRU00464"/>
    </source>
</evidence>
<dbReference type="EMBL" id="JAAGKO020000048">
    <property type="protein sequence ID" value="MDI5966266.1"/>
    <property type="molecule type" value="Genomic_DNA"/>
</dbReference>
<feature type="short sequence motif" description="Histidine triad motif" evidence="1">
    <location>
        <begin position="94"/>
        <end position="98"/>
    </location>
</feature>
<dbReference type="GO" id="GO:0032259">
    <property type="term" value="P:methylation"/>
    <property type="evidence" value="ECO:0007669"/>
    <property type="project" value="UniProtKB-KW"/>
</dbReference>
<evidence type="ECO:0000313" key="3">
    <source>
        <dbReference type="EMBL" id="MDI5966266.1"/>
    </source>
</evidence>
<dbReference type="Proteomes" id="UP001156398">
    <property type="component" value="Unassembled WGS sequence"/>
</dbReference>